<sequence length="118" mass="13318">MMPWWSWVLIWTGLVLVLLVVLALCAVSLYRKVMALLAEFETLQQLLDEQAAAAEALVAPIPDPESAILRGAAAVERERRLIREDIGERKHARHEARLARGRALIKADPMQYAHLARK</sequence>
<keyword evidence="1" id="KW-0812">Transmembrane</keyword>
<organism evidence="2 3">
    <name type="scientific">Pseudoclavibacter albus</name>
    <dbReference type="NCBI Taxonomy" id="272241"/>
    <lineage>
        <taxon>Bacteria</taxon>
        <taxon>Bacillati</taxon>
        <taxon>Actinomycetota</taxon>
        <taxon>Actinomycetes</taxon>
        <taxon>Micrococcales</taxon>
        <taxon>Microbacteriaceae</taxon>
        <taxon>Pseudoclavibacter</taxon>
    </lineage>
</organism>
<proteinExistence type="predicted"/>
<accession>A0ABT2HX12</accession>
<protein>
    <submittedName>
        <fullName evidence="2">Uncharacterized protein</fullName>
    </submittedName>
</protein>
<keyword evidence="1" id="KW-1133">Transmembrane helix</keyword>
<keyword evidence="1" id="KW-0472">Membrane</keyword>
<dbReference type="RefSeq" id="WP_206394868.1">
    <property type="nucleotide sequence ID" value="NZ_JAFDPW010000001.1"/>
</dbReference>
<keyword evidence="3" id="KW-1185">Reference proteome</keyword>
<dbReference type="Proteomes" id="UP001525379">
    <property type="component" value="Unassembled WGS sequence"/>
</dbReference>
<comment type="caution">
    <text evidence="2">The sequence shown here is derived from an EMBL/GenBank/DDBJ whole genome shotgun (WGS) entry which is preliminary data.</text>
</comment>
<reference evidence="2 3" key="1">
    <citation type="submission" date="2022-04" db="EMBL/GenBank/DDBJ databases">
        <title>Human microbiome associated bacterial genomes.</title>
        <authorList>
            <person name="Sandstrom S."/>
            <person name="Salamzade R."/>
            <person name="Kalan L.R."/>
        </authorList>
    </citation>
    <scope>NUCLEOTIDE SEQUENCE [LARGE SCALE GENOMIC DNA]</scope>
    <source>
        <strain evidence="3">p3-SID1799</strain>
    </source>
</reference>
<evidence type="ECO:0000313" key="2">
    <source>
        <dbReference type="EMBL" id="MCT2042857.1"/>
    </source>
</evidence>
<feature type="transmembrane region" description="Helical" evidence="1">
    <location>
        <begin position="6"/>
        <end position="30"/>
    </location>
</feature>
<evidence type="ECO:0000256" key="1">
    <source>
        <dbReference type="SAM" id="Phobius"/>
    </source>
</evidence>
<name>A0ABT2HX12_9MICO</name>
<evidence type="ECO:0000313" key="3">
    <source>
        <dbReference type="Proteomes" id="UP001525379"/>
    </source>
</evidence>
<dbReference type="EMBL" id="JALXSQ010000018">
    <property type="protein sequence ID" value="MCT2042857.1"/>
    <property type="molecule type" value="Genomic_DNA"/>
</dbReference>
<gene>
    <name evidence="2" type="ORF">M3D15_05850</name>
</gene>